<evidence type="ECO:0000313" key="1">
    <source>
        <dbReference type="EMBL" id="MEE4599630.1"/>
    </source>
</evidence>
<feature type="non-terminal residue" evidence="1">
    <location>
        <position position="85"/>
    </location>
</feature>
<accession>A0ABU7QDZ6</accession>
<dbReference type="EMBL" id="JAZBJO010000256">
    <property type="protein sequence ID" value="MEE4599630.1"/>
    <property type="molecule type" value="Genomic_DNA"/>
</dbReference>
<reference evidence="1 2" key="1">
    <citation type="submission" date="2023-11" db="EMBL/GenBank/DDBJ databases">
        <title>30 novel species of actinomycetes from the DSMZ collection.</title>
        <authorList>
            <person name="Nouioui I."/>
        </authorList>
    </citation>
    <scope>NUCLEOTIDE SEQUENCE [LARGE SCALE GENOMIC DNA]</scope>
    <source>
        <strain evidence="1 2">DSM 41524</strain>
    </source>
</reference>
<organism evidence="1 2">
    <name type="scientific">Streptomyces asiaticus subsp. ignotus</name>
    <dbReference type="NCBI Taxonomy" id="3098222"/>
    <lineage>
        <taxon>Bacteria</taxon>
        <taxon>Bacillati</taxon>
        <taxon>Actinomycetota</taxon>
        <taxon>Actinomycetes</taxon>
        <taxon>Kitasatosporales</taxon>
        <taxon>Streptomycetaceae</taxon>
        <taxon>Streptomyces</taxon>
        <taxon>Streptomyces violaceusniger group</taxon>
    </lineage>
</organism>
<name>A0ABU7QDZ6_9ACTN</name>
<proteinExistence type="predicted"/>
<gene>
    <name evidence="1" type="ORF">V2J94_48990</name>
</gene>
<dbReference type="RefSeq" id="WP_330816825.1">
    <property type="nucleotide sequence ID" value="NZ_JAZBJO010000256.1"/>
</dbReference>
<protein>
    <recommendedName>
        <fullName evidence="3">LuxR family transcriptional regulator</fullName>
    </recommendedName>
</protein>
<dbReference type="Proteomes" id="UP001354709">
    <property type="component" value="Unassembled WGS sequence"/>
</dbReference>
<evidence type="ECO:0000313" key="2">
    <source>
        <dbReference type="Proteomes" id="UP001354709"/>
    </source>
</evidence>
<evidence type="ECO:0008006" key="3">
    <source>
        <dbReference type="Google" id="ProtNLM"/>
    </source>
</evidence>
<sequence>VRGELLLAANLHREARNQLTEVGRRMDGRGMRNPAWCPWQLHLAETLALTDPRQAAEVADDAVRRARQFGTHSAVGKALHTAATV</sequence>
<keyword evidence="2" id="KW-1185">Reference proteome</keyword>
<feature type="non-terminal residue" evidence="1">
    <location>
        <position position="1"/>
    </location>
</feature>
<comment type="caution">
    <text evidence="1">The sequence shown here is derived from an EMBL/GenBank/DDBJ whole genome shotgun (WGS) entry which is preliminary data.</text>
</comment>